<sequence length="304" mass="33523">MKLQIIDAESIYQRLLNSASAQESEALYCQELLAPFEGMMRIYGGNDPLAMAKMWSFYTPEDFDGEQRPFIEDMLQRLSDNGVWQRSATALERGVSAFAPYADQIALDTINCALVLTKHTGINTLGRGYAGFGGFPGYLIVTLSLVDDYTIPRVGPALVHELNHNVRFKIVPFLPMSITVADYIIAEGLAESFAAELFGHDLVGYMVTDFDEEEIATAKRVIGGNLDVSGFNAVRSYIFAVRSYIFGDTIAASSGLPKVGLPDFAGYAIGYRVVQHYLQRTGRSVVDATFLPSQEIIEESDFFA</sequence>
<keyword evidence="3" id="KW-1185">Reference proteome</keyword>
<proteinExistence type="predicted"/>
<evidence type="ECO:0000313" key="2">
    <source>
        <dbReference type="EMBL" id="GCE12899.1"/>
    </source>
</evidence>
<gene>
    <name evidence="2" type="ORF">KTT_27580</name>
</gene>
<reference evidence="3" key="1">
    <citation type="submission" date="2018-12" db="EMBL/GenBank/DDBJ databases">
        <title>Tengunoibacter tsumagoiensis gen. nov., sp. nov., Dictyobacter kobayashii sp. nov., D. alpinus sp. nov., and D. joshuensis sp. nov. and description of Dictyobacteraceae fam. nov. within the order Ktedonobacterales isolated from Tengu-no-mugimeshi.</title>
        <authorList>
            <person name="Wang C.M."/>
            <person name="Zheng Y."/>
            <person name="Sakai Y."/>
            <person name="Toyoda A."/>
            <person name="Minakuchi Y."/>
            <person name="Abe K."/>
            <person name="Yokota A."/>
            <person name="Yabe S."/>
        </authorList>
    </citation>
    <scope>NUCLEOTIDE SEQUENCE [LARGE SCALE GENOMIC DNA]</scope>
    <source>
        <strain evidence="3">Uno3</strain>
    </source>
</reference>
<feature type="domain" description="DUF2268" evidence="1">
    <location>
        <begin position="116"/>
        <end position="298"/>
    </location>
</feature>
<dbReference type="OrthoDB" id="148961at2"/>
<comment type="caution">
    <text evidence="2">The sequence shown here is derived from an EMBL/GenBank/DDBJ whole genome shotgun (WGS) entry which is preliminary data.</text>
</comment>
<evidence type="ECO:0000313" key="3">
    <source>
        <dbReference type="Proteomes" id="UP000287352"/>
    </source>
</evidence>
<dbReference type="Pfam" id="PF10026">
    <property type="entry name" value="DUF2268"/>
    <property type="match status" value="1"/>
</dbReference>
<organism evidence="2 3">
    <name type="scientific">Tengunoibacter tsumagoiensis</name>
    <dbReference type="NCBI Taxonomy" id="2014871"/>
    <lineage>
        <taxon>Bacteria</taxon>
        <taxon>Bacillati</taxon>
        <taxon>Chloroflexota</taxon>
        <taxon>Ktedonobacteria</taxon>
        <taxon>Ktedonobacterales</taxon>
        <taxon>Dictyobacteraceae</taxon>
        <taxon>Tengunoibacter</taxon>
    </lineage>
</organism>
<dbReference type="AlphaFoldDB" id="A0A402A1H6"/>
<evidence type="ECO:0000259" key="1">
    <source>
        <dbReference type="Pfam" id="PF10026"/>
    </source>
</evidence>
<accession>A0A402A1H6</accession>
<dbReference type="InterPro" id="IPR018728">
    <property type="entry name" value="DUF2268"/>
</dbReference>
<name>A0A402A1H6_9CHLR</name>
<dbReference type="EMBL" id="BIFR01000001">
    <property type="protein sequence ID" value="GCE12899.1"/>
    <property type="molecule type" value="Genomic_DNA"/>
</dbReference>
<dbReference type="Proteomes" id="UP000287352">
    <property type="component" value="Unassembled WGS sequence"/>
</dbReference>
<dbReference type="RefSeq" id="WP_126580481.1">
    <property type="nucleotide sequence ID" value="NZ_BIFR01000001.1"/>
</dbReference>
<protein>
    <recommendedName>
        <fullName evidence="1">DUF2268 domain-containing protein</fullName>
    </recommendedName>
</protein>